<keyword evidence="2" id="KW-1185">Reference proteome</keyword>
<evidence type="ECO:0000313" key="2">
    <source>
        <dbReference type="Proteomes" id="UP000050525"/>
    </source>
</evidence>
<comment type="caution">
    <text evidence="1">The sequence shown here is derived from an EMBL/GenBank/DDBJ whole genome shotgun (WGS) entry which is preliminary data.</text>
</comment>
<evidence type="ECO:0000313" key="1">
    <source>
        <dbReference type="EMBL" id="KYO42019.1"/>
    </source>
</evidence>
<dbReference type="AlphaFoldDB" id="A0A151NZK8"/>
<name>A0A151NZK8_ALLMI</name>
<protein>
    <submittedName>
        <fullName evidence="1">Uncharacterized protein</fullName>
    </submittedName>
</protein>
<gene>
    <name evidence="1" type="ORF">Y1Q_0002671</name>
</gene>
<accession>A0A151NZK8</accession>
<dbReference type="EMBL" id="AKHW03001485">
    <property type="protein sequence ID" value="KYO42019.1"/>
    <property type="molecule type" value="Genomic_DNA"/>
</dbReference>
<organism evidence="1 2">
    <name type="scientific">Alligator mississippiensis</name>
    <name type="common">American alligator</name>
    <dbReference type="NCBI Taxonomy" id="8496"/>
    <lineage>
        <taxon>Eukaryota</taxon>
        <taxon>Metazoa</taxon>
        <taxon>Chordata</taxon>
        <taxon>Craniata</taxon>
        <taxon>Vertebrata</taxon>
        <taxon>Euteleostomi</taxon>
        <taxon>Archelosauria</taxon>
        <taxon>Archosauria</taxon>
        <taxon>Crocodylia</taxon>
        <taxon>Alligatoridae</taxon>
        <taxon>Alligatorinae</taxon>
        <taxon>Alligator</taxon>
    </lineage>
</organism>
<proteinExistence type="predicted"/>
<sequence>MLFTQPLPSLGRLWRREEIQDLCTPLAEYVMMTDEAMQYRMKTKTITRKLLYRAEVCHPRCTQQLHVPSRSGEARATVL</sequence>
<reference evidence="1 2" key="1">
    <citation type="journal article" date="2012" name="Genome Biol.">
        <title>Sequencing three crocodilian genomes to illuminate the evolution of archosaurs and amniotes.</title>
        <authorList>
            <person name="St John J.A."/>
            <person name="Braun E.L."/>
            <person name="Isberg S.R."/>
            <person name="Miles L.G."/>
            <person name="Chong A.Y."/>
            <person name="Gongora J."/>
            <person name="Dalzell P."/>
            <person name="Moran C."/>
            <person name="Bed'hom B."/>
            <person name="Abzhanov A."/>
            <person name="Burgess S.C."/>
            <person name="Cooksey A.M."/>
            <person name="Castoe T.A."/>
            <person name="Crawford N.G."/>
            <person name="Densmore L.D."/>
            <person name="Drew J.C."/>
            <person name="Edwards S.V."/>
            <person name="Faircloth B.C."/>
            <person name="Fujita M.K."/>
            <person name="Greenwold M.J."/>
            <person name="Hoffmann F.G."/>
            <person name="Howard J.M."/>
            <person name="Iguchi T."/>
            <person name="Janes D.E."/>
            <person name="Khan S.Y."/>
            <person name="Kohno S."/>
            <person name="de Koning A.J."/>
            <person name="Lance S.L."/>
            <person name="McCarthy F.M."/>
            <person name="McCormack J.E."/>
            <person name="Merchant M.E."/>
            <person name="Peterson D.G."/>
            <person name="Pollock D.D."/>
            <person name="Pourmand N."/>
            <person name="Raney B.J."/>
            <person name="Roessler K.A."/>
            <person name="Sanford J.R."/>
            <person name="Sawyer R.H."/>
            <person name="Schmidt C.J."/>
            <person name="Triplett E.W."/>
            <person name="Tuberville T.D."/>
            <person name="Venegas-Anaya M."/>
            <person name="Howard J.T."/>
            <person name="Jarvis E.D."/>
            <person name="Guillette L.J.Jr."/>
            <person name="Glenn T.C."/>
            <person name="Green R.E."/>
            <person name="Ray D.A."/>
        </authorList>
    </citation>
    <scope>NUCLEOTIDE SEQUENCE [LARGE SCALE GENOMIC DNA]</scope>
    <source>
        <strain evidence="1">KSC_2009_1</strain>
    </source>
</reference>
<dbReference type="Proteomes" id="UP000050525">
    <property type="component" value="Unassembled WGS sequence"/>
</dbReference>